<dbReference type="Pfam" id="PF04082">
    <property type="entry name" value="Fungal_trans"/>
    <property type="match status" value="1"/>
</dbReference>
<name>A0A3D8T746_9HELO</name>
<organism evidence="7 8">
    <name type="scientific">Coleophoma crateriformis</name>
    <dbReference type="NCBI Taxonomy" id="565419"/>
    <lineage>
        <taxon>Eukaryota</taxon>
        <taxon>Fungi</taxon>
        <taxon>Dikarya</taxon>
        <taxon>Ascomycota</taxon>
        <taxon>Pezizomycotina</taxon>
        <taxon>Leotiomycetes</taxon>
        <taxon>Helotiales</taxon>
        <taxon>Dermateaceae</taxon>
        <taxon>Coleophoma</taxon>
    </lineage>
</organism>
<keyword evidence="1" id="KW-0862">Zinc</keyword>
<evidence type="ECO:0000256" key="3">
    <source>
        <dbReference type="ARBA" id="ARBA00023125"/>
    </source>
</evidence>
<dbReference type="InterPro" id="IPR051439">
    <property type="entry name" value="XlnR/Xlr1"/>
</dbReference>
<keyword evidence="5" id="KW-0539">Nucleus</keyword>
<evidence type="ECO:0000313" key="7">
    <source>
        <dbReference type="EMBL" id="RDW94261.1"/>
    </source>
</evidence>
<evidence type="ECO:0000259" key="6">
    <source>
        <dbReference type="Pfam" id="PF04082"/>
    </source>
</evidence>
<evidence type="ECO:0000256" key="2">
    <source>
        <dbReference type="ARBA" id="ARBA00023015"/>
    </source>
</evidence>
<accession>A0A3D8T746</accession>
<dbReference type="Proteomes" id="UP000256328">
    <property type="component" value="Unassembled WGS sequence"/>
</dbReference>
<comment type="caution">
    <text evidence="7">The sequence shown here is derived from an EMBL/GenBank/DDBJ whole genome shotgun (WGS) entry which is preliminary data.</text>
</comment>
<keyword evidence="8" id="KW-1185">Reference proteome</keyword>
<dbReference type="AlphaFoldDB" id="A0A3D8T746"/>
<dbReference type="GO" id="GO:0006351">
    <property type="term" value="P:DNA-templated transcription"/>
    <property type="evidence" value="ECO:0007669"/>
    <property type="project" value="InterPro"/>
</dbReference>
<dbReference type="GO" id="GO:0008270">
    <property type="term" value="F:zinc ion binding"/>
    <property type="evidence" value="ECO:0007669"/>
    <property type="project" value="InterPro"/>
</dbReference>
<dbReference type="EMBL" id="PDLN01000001">
    <property type="protein sequence ID" value="RDW94261.1"/>
    <property type="molecule type" value="Genomic_DNA"/>
</dbReference>
<dbReference type="PANTHER" id="PTHR47663:SF1">
    <property type="entry name" value="XYLANOLYTIC TRANSCRIPTIONAL ACTIVATOR XLNR-RELATED"/>
    <property type="match status" value="1"/>
</dbReference>
<keyword evidence="4" id="KW-0804">Transcription</keyword>
<dbReference type="OrthoDB" id="3862662at2759"/>
<evidence type="ECO:0000256" key="4">
    <source>
        <dbReference type="ARBA" id="ARBA00023163"/>
    </source>
</evidence>
<proteinExistence type="predicted"/>
<feature type="domain" description="Xylanolytic transcriptional activator regulatory" evidence="6">
    <location>
        <begin position="227"/>
        <end position="340"/>
    </location>
</feature>
<evidence type="ECO:0000313" key="8">
    <source>
        <dbReference type="Proteomes" id="UP000256328"/>
    </source>
</evidence>
<reference evidence="7 8" key="1">
    <citation type="journal article" date="2018" name="IMA Fungus">
        <title>IMA Genome-F 9: Draft genome sequence of Annulohypoxylon stygium, Aspergillus mulundensis, Berkeleyomyces basicola (syn. Thielaviopsis basicola), Ceratocystis smalleyi, two Cercospora beticola strains, Coleophoma cylindrospora, Fusarium fracticaudum, Phialophora cf. hyalina, and Morchella septimelata.</title>
        <authorList>
            <person name="Wingfield B.D."/>
            <person name="Bills G.F."/>
            <person name="Dong Y."/>
            <person name="Huang W."/>
            <person name="Nel W.J."/>
            <person name="Swalarsk-Parry B.S."/>
            <person name="Vaghefi N."/>
            <person name="Wilken P.M."/>
            <person name="An Z."/>
            <person name="de Beer Z.W."/>
            <person name="De Vos L."/>
            <person name="Chen L."/>
            <person name="Duong T.A."/>
            <person name="Gao Y."/>
            <person name="Hammerbacher A."/>
            <person name="Kikkert J.R."/>
            <person name="Li Y."/>
            <person name="Li H."/>
            <person name="Li K."/>
            <person name="Li Q."/>
            <person name="Liu X."/>
            <person name="Ma X."/>
            <person name="Naidoo K."/>
            <person name="Pethybridge S.J."/>
            <person name="Sun J."/>
            <person name="Steenkamp E.T."/>
            <person name="van der Nest M.A."/>
            <person name="van Wyk S."/>
            <person name="Wingfield M.J."/>
            <person name="Xiong C."/>
            <person name="Yue Q."/>
            <person name="Zhang X."/>
        </authorList>
    </citation>
    <scope>NUCLEOTIDE SEQUENCE [LARGE SCALE GENOMIC DNA]</scope>
    <source>
        <strain evidence="7 8">BP5796</strain>
    </source>
</reference>
<dbReference type="GO" id="GO:0003677">
    <property type="term" value="F:DNA binding"/>
    <property type="evidence" value="ECO:0007669"/>
    <property type="project" value="UniProtKB-KW"/>
</dbReference>
<protein>
    <recommendedName>
        <fullName evidence="6">Xylanolytic transcriptional activator regulatory domain-containing protein</fullName>
    </recommendedName>
</protein>
<sequence>MNVLAAEVCVPHTSRALSLSANLTCCPGLKIPCTLDRVIQKRGRKPASASSPSHGLSQESSTRNYPVLNCLRSAGVCHSDAGSPLTEASSLCSLNTASRLLDHFFSSPNQEWHTRLIRKRNLLSFTHPRPTSPALLCSILCMACYMPNPDKSPILPEMSNGQFVALRRGFLSRTLKMIQPALLGDVEPSLDDGFTSYFLTSIGPSEDETESNMAQWLLFMKLNAKKLNLNIDVVDANEEEKEERRRLWWAIYIIDRHAALSFNSRTQLTDLECSQLPRPCPDELWSTDVSLEDFKVQRLANNDMPGVTYTVNSIDMFGILLPISSILGDILEFHFIRQHPTFGSNLNLLMSVRGNIETNLLAWQQTLAGHLVRLGLTSGAPVNEPAEGFERKIVLYGRHLYHCMHVLLYGAMDLVQMYRDHEWQTSPDFLRAAEHANNCAEISGQILVADPRLHYMYRYFGTYFLQSSFIFLILAQKLGNAADDLIIKNCTINLQALEAFVQISNISYQRTFAGILRKTLLDRSQSSEPAQDLESTALKGMDEAILPYRWVAGSNGLWGITMKPS</sequence>
<dbReference type="CDD" id="cd12148">
    <property type="entry name" value="fungal_TF_MHR"/>
    <property type="match status" value="1"/>
</dbReference>
<keyword evidence="3" id="KW-0238">DNA-binding</keyword>
<dbReference type="InterPro" id="IPR007219">
    <property type="entry name" value="XnlR_reg_dom"/>
</dbReference>
<dbReference type="PANTHER" id="PTHR47663">
    <property type="entry name" value="XYLANOLYTIC TRANSCRIPTIONAL ACTIVATOR XLNR-RELATED"/>
    <property type="match status" value="1"/>
</dbReference>
<evidence type="ECO:0000256" key="5">
    <source>
        <dbReference type="ARBA" id="ARBA00023242"/>
    </source>
</evidence>
<evidence type="ECO:0000256" key="1">
    <source>
        <dbReference type="ARBA" id="ARBA00022833"/>
    </source>
</evidence>
<keyword evidence="2" id="KW-0805">Transcription regulation</keyword>
<gene>
    <name evidence="7" type="ORF">BP5796_00024</name>
</gene>